<organism evidence="2 3">
    <name type="scientific">Burkholderia territorii</name>
    <dbReference type="NCBI Taxonomy" id="1503055"/>
    <lineage>
        <taxon>Bacteria</taxon>
        <taxon>Pseudomonadati</taxon>
        <taxon>Pseudomonadota</taxon>
        <taxon>Betaproteobacteria</taxon>
        <taxon>Burkholderiales</taxon>
        <taxon>Burkholderiaceae</taxon>
        <taxon>Burkholderia</taxon>
        <taxon>Burkholderia cepacia complex</taxon>
    </lineage>
</organism>
<accession>A0A106E713</accession>
<evidence type="ECO:0000313" key="2">
    <source>
        <dbReference type="EMBL" id="KVV38945.1"/>
    </source>
</evidence>
<feature type="compositionally biased region" description="Basic and acidic residues" evidence="1">
    <location>
        <begin position="1"/>
        <end position="18"/>
    </location>
</feature>
<dbReference type="RefSeq" id="WP_060109009.1">
    <property type="nucleotide sequence ID" value="NZ_LPEQ01000130.1"/>
</dbReference>
<dbReference type="EMBL" id="LPEQ01000130">
    <property type="protein sequence ID" value="KVV38945.1"/>
    <property type="molecule type" value="Genomic_DNA"/>
</dbReference>
<evidence type="ECO:0000256" key="1">
    <source>
        <dbReference type="SAM" id="MobiDB-lite"/>
    </source>
</evidence>
<dbReference type="Proteomes" id="UP000062317">
    <property type="component" value="Unassembled WGS sequence"/>
</dbReference>
<sequence>MKDSTRSGRDAPAHEPHPDPSPPLKDQDRTKTRHSERHIDKQLEDTFPASDPPATGGVTRIEPDTPPGTHDDGPWQDPATRRDE</sequence>
<comment type="caution">
    <text evidence="2">The sequence shown here is derived from an EMBL/GenBank/DDBJ whole genome shotgun (WGS) entry which is preliminary data.</text>
</comment>
<feature type="region of interest" description="Disordered" evidence="1">
    <location>
        <begin position="1"/>
        <end position="84"/>
    </location>
</feature>
<gene>
    <name evidence="2" type="ORF">WT27_15315</name>
</gene>
<evidence type="ECO:0000313" key="3">
    <source>
        <dbReference type="Proteomes" id="UP000062317"/>
    </source>
</evidence>
<reference evidence="2 3" key="1">
    <citation type="submission" date="2015-11" db="EMBL/GenBank/DDBJ databases">
        <title>Expanding the genomic diversity of Burkholderia species for the development of highly accurate diagnostics.</title>
        <authorList>
            <person name="Sahl J."/>
            <person name="Keim P."/>
            <person name="Wagner D."/>
        </authorList>
    </citation>
    <scope>NUCLEOTIDE SEQUENCE [LARGE SCALE GENOMIC DNA]</scope>
    <source>
        <strain evidence="2 3">MSMB1301WGS</strain>
    </source>
</reference>
<keyword evidence="3" id="KW-1185">Reference proteome</keyword>
<name>A0A106E713_9BURK</name>
<feature type="compositionally biased region" description="Basic and acidic residues" evidence="1">
    <location>
        <begin position="69"/>
        <end position="84"/>
    </location>
</feature>
<protein>
    <submittedName>
        <fullName evidence="2">Uncharacterized protein</fullName>
    </submittedName>
</protein>
<proteinExistence type="predicted"/>
<dbReference type="AlphaFoldDB" id="A0A106E713"/>